<dbReference type="InterPro" id="IPR013604">
    <property type="entry name" value="7TM_chemorcpt"/>
</dbReference>
<keyword evidence="7 8" id="KW-0807">Transducer</keyword>
<keyword evidence="5 8" id="KW-0472">Membrane</keyword>
<dbReference type="VEuPathDB" id="VectorBase:AMIN015656"/>
<name>A0A182WR20_9DIPT</name>
<dbReference type="GO" id="GO:0007165">
    <property type="term" value="P:signal transduction"/>
    <property type="evidence" value="ECO:0007669"/>
    <property type="project" value="UniProtKB-KW"/>
</dbReference>
<evidence type="ECO:0000313" key="10">
    <source>
        <dbReference type="Proteomes" id="UP000075920"/>
    </source>
</evidence>
<dbReference type="PANTHER" id="PTHR21143">
    <property type="entry name" value="INVERTEBRATE GUSTATORY RECEPTOR"/>
    <property type="match status" value="1"/>
</dbReference>
<dbReference type="GO" id="GO:0008049">
    <property type="term" value="P:male courtship behavior"/>
    <property type="evidence" value="ECO:0007669"/>
    <property type="project" value="TreeGrafter"/>
</dbReference>
<evidence type="ECO:0000256" key="3">
    <source>
        <dbReference type="ARBA" id="ARBA00022692"/>
    </source>
</evidence>
<reference evidence="9" key="2">
    <citation type="submission" date="2020-05" db="UniProtKB">
        <authorList>
            <consortium name="EnsemblMetazoa"/>
        </authorList>
    </citation>
    <scope>IDENTIFICATION</scope>
    <source>
        <strain evidence="9">MINIMUS1</strain>
    </source>
</reference>
<dbReference type="PANTHER" id="PTHR21143:SF104">
    <property type="entry name" value="GUSTATORY RECEPTOR 8A-RELATED"/>
    <property type="match status" value="1"/>
</dbReference>
<feature type="transmembrane region" description="Helical" evidence="8">
    <location>
        <begin position="241"/>
        <end position="266"/>
    </location>
</feature>
<organism evidence="9 10">
    <name type="scientific">Anopheles minimus</name>
    <dbReference type="NCBI Taxonomy" id="112268"/>
    <lineage>
        <taxon>Eukaryota</taxon>
        <taxon>Metazoa</taxon>
        <taxon>Ecdysozoa</taxon>
        <taxon>Arthropoda</taxon>
        <taxon>Hexapoda</taxon>
        <taxon>Insecta</taxon>
        <taxon>Pterygota</taxon>
        <taxon>Neoptera</taxon>
        <taxon>Endopterygota</taxon>
        <taxon>Diptera</taxon>
        <taxon>Nematocera</taxon>
        <taxon>Culicoidea</taxon>
        <taxon>Culicidae</taxon>
        <taxon>Anophelinae</taxon>
        <taxon>Anopheles</taxon>
    </lineage>
</organism>
<keyword evidence="3 8" id="KW-0812">Transmembrane</keyword>
<dbReference type="STRING" id="112268.A0A182WR20"/>
<protein>
    <recommendedName>
        <fullName evidence="8">Gustatory receptor</fullName>
    </recommendedName>
</protein>
<dbReference type="GO" id="GO:0050909">
    <property type="term" value="P:sensory perception of taste"/>
    <property type="evidence" value="ECO:0007669"/>
    <property type="project" value="InterPro"/>
</dbReference>
<evidence type="ECO:0000256" key="1">
    <source>
        <dbReference type="ARBA" id="ARBA00004651"/>
    </source>
</evidence>
<dbReference type="Pfam" id="PF08395">
    <property type="entry name" value="7tm_7"/>
    <property type="match status" value="1"/>
</dbReference>
<keyword evidence="10" id="KW-1185">Reference proteome</keyword>
<evidence type="ECO:0000313" key="9">
    <source>
        <dbReference type="EnsemblMetazoa" id="AMIN015656-PA"/>
    </source>
</evidence>
<accession>A0A182WR20</accession>
<feature type="transmembrane region" description="Helical" evidence="8">
    <location>
        <begin position="171"/>
        <end position="190"/>
    </location>
</feature>
<dbReference type="GO" id="GO:0030424">
    <property type="term" value="C:axon"/>
    <property type="evidence" value="ECO:0007669"/>
    <property type="project" value="TreeGrafter"/>
</dbReference>
<evidence type="ECO:0000256" key="4">
    <source>
        <dbReference type="ARBA" id="ARBA00022989"/>
    </source>
</evidence>
<evidence type="ECO:0000256" key="6">
    <source>
        <dbReference type="ARBA" id="ARBA00023170"/>
    </source>
</evidence>
<dbReference type="GO" id="GO:0030425">
    <property type="term" value="C:dendrite"/>
    <property type="evidence" value="ECO:0007669"/>
    <property type="project" value="TreeGrafter"/>
</dbReference>
<dbReference type="GO" id="GO:0007635">
    <property type="term" value="P:chemosensory behavior"/>
    <property type="evidence" value="ECO:0007669"/>
    <property type="project" value="TreeGrafter"/>
</dbReference>
<dbReference type="Proteomes" id="UP000075920">
    <property type="component" value="Unassembled WGS sequence"/>
</dbReference>
<feature type="transmembrane region" description="Helical" evidence="8">
    <location>
        <begin position="37"/>
        <end position="61"/>
    </location>
</feature>
<feature type="transmembrane region" description="Helical" evidence="8">
    <location>
        <begin position="348"/>
        <end position="368"/>
    </location>
</feature>
<sequence length="383" mass="43712">MLVQKLKKIFFTSTADWWAEFRQWEQLCCPKQTTMRLVFLFLFFLLLQFTVFFITLLYIPSHINTGSFFLNNGVPAILIIGNTGSVMALTHMLSQRSRIGGIGTTLQQFDRTLQQLDFRLGCVEVVYWTTGWTLTVVITTILFSIAIQLFGSLIFNNLNTTVLTVFMNVTNFPYIIFTVFFIICELCVTYRVKLLQSLLDGEMCSLATARRMEKATRPSHVIAGLTDLHAQLSTVVGHMRAVFGLHVTVTMGAYVILFIFCIFSYYRAAVVLGEIETNFALLTICWTLYNSCYLLPKILFGAWIRTETDKLTKLVHHYLRQTGEDIVQDQQLEHVSLNIRTGLFTLNWPVYASVIGHISTYVIILIQFDSKAMDISKANSLQT</sequence>
<dbReference type="EnsemblMetazoa" id="AMIN015656-RA">
    <property type="protein sequence ID" value="AMIN015656-PA"/>
    <property type="gene ID" value="AMIN015656"/>
</dbReference>
<feature type="transmembrane region" description="Helical" evidence="8">
    <location>
        <begin position="125"/>
        <end position="151"/>
    </location>
</feature>
<feature type="transmembrane region" description="Helical" evidence="8">
    <location>
        <begin position="73"/>
        <end position="93"/>
    </location>
</feature>
<comment type="similarity">
    <text evidence="8">Belongs to the insect chemoreceptor superfamily. Gustatory receptor (GR) family.</text>
</comment>
<comment type="function">
    <text evidence="8">Gustatory receptor which mediates acceptance or avoidance behavior, depending on its substrates.</text>
</comment>
<dbReference type="AlphaFoldDB" id="A0A182WR20"/>
<keyword evidence="4 8" id="KW-1133">Transmembrane helix</keyword>
<evidence type="ECO:0000256" key="2">
    <source>
        <dbReference type="ARBA" id="ARBA00022475"/>
    </source>
</evidence>
<proteinExistence type="inferred from homology"/>
<keyword evidence="6 8" id="KW-0675">Receptor</keyword>
<keyword evidence="2 8" id="KW-1003">Cell membrane</keyword>
<reference evidence="10" key="1">
    <citation type="submission" date="2013-03" db="EMBL/GenBank/DDBJ databases">
        <title>The Genome Sequence of Anopheles minimus MINIMUS1.</title>
        <authorList>
            <consortium name="The Broad Institute Genomics Platform"/>
            <person name="Neafsey D.E."/>
            <person name="Walton C."/>
            <person name="Walker B."/>
            <person name="Young S.K."/>
            <person name="Zeng Q."/>
            <person name="Gargeya S."/>
            <person name="Fitzgerald M."/>
            <person name="Haas B."/>
            <person name="Abouelleil A."/>
            <person name="Allen A.W."/>
            <person name="Alvarado L."/>
            <person name="Arachchi H.M."/>
            <person name="Berlin A.M."/>
            <person name="Chapman S.B."/>
            <person name="Gainer-Dewar J."/>
            <person name="Goldberg J."/>
            <person name="Griggs A."/>
            <person name="Gujja S."/>
            <person name="Hansen M."/>
            <person name="Howarth C."/>
            <person name="Imamovic A."/>
            <person name="Ireland A."/>
            <person name="Larimer J."/>
            <person name="McCowan C."/>
            <person name="Murphy C."/>
            <person name="Pearson M."/>
            <person name="Poon T.W."/>
            <person name="Priest M."/>
            <person name="Roberts A."/>
            <person name="Saif S."/>
            <person name="Shea T."/>
            <person name="Sisk P."/>
            <person name="Sykes S."/>
            <person name="Wortman J."/>
            <person name="Nusbaum C."/>
            <person name="Birren B."/>
        </authorList>
    </citation>
    <scope>NUCLEOTIDE SEQUENCE [LARGE SCALE GENOMIC DNA]</scope>
    <source>
        <strain evidence="10">MINIMUS1</strain>
    </source>
</reference>
<evidence type="ECO:0000256" key="7">
    <source>
        <dbReference type="ARBA" id="ARBA00023224"/>
    </source>
</evidence>
<dbReference type="GO" id="GO:0043025">
    <property type="term" value="C:neuronal cell body"/>
    <property type="evidence" value="ECO:0007669"/>
    <property type="project" value="TreeGrafter"/>
</dbReference>
<dbReference type="GO" id="GO:0005886">
    <property type="term" value="C:plasma membrane"/>
    <property type="evidence" value="ECO:0007669"/>
    <property type="project" value="UniProtKB-SubCell"/>
</dbReference>
<comment type="subcellular location">
    <subcellularLocation>
        <location evidence="1 8">Cell membrane</location>
        <topology evidence="1 8">Multi-pass membrane protein</topology>
    </subcellularLocation>
</comment>
<comment type="caution">
    <text evidence="8">Lacks conserved residue(s) required for the propagation of feature annotation.</text>
</comment>
<evidence type="ECO:0000256" key="5">
    <source>
        <dbReference type="ARBA" id="ARBA00023136"/>
    </source>
</evidence>
<evidence type="ECO:0000256" key="8">
    <source>
        <dbReference type="RuleBase" id="RU363108"/>
    </source>
</evidence>